<dbReference type="SUPFAM" id="SSF51182">
    <property type="entry name" value="RmlC-like cupins"/>
    <property type="match status" value="1"/>
</dbReference>
<dbReference type="InterPro" id="IPR011051">
    <property type="entry name" value="RmlC_Cupin_sf"/>
</dbReference>
<dbReference type="PROSITE" id="PS51257">
    <property type="entry name" value="PROKAR_LIPOPROTEIN"/>
    <property type="match status" value="1"/>
</dbReference>
<dbReference type="InterPro" id="IPR014710">
    <property type="entry name" value="RmlC-like_jellyroll"/>
</dbReference>
<evidence type="ECO:0000313" key="2">
    <source>
        <dbReference type="Proteomes" id="UP000184048"/>
    </source>
</evidence>
<sequence length="125" mass="13831">MKVKKEDIPVTMEAPGTVMRGLPGWGGMTVACNEMPAGTDISPLLQGLKNNSCQCPHWGYVLEGELLMKYDDGKEEKLQGGDVFYMQPGHTAIVEKDAKVIDFSPESELKEVMDHIAKKMAEFNQ</sequence>
<proteinExistence type="predicted"/>
<reference evidence="1 2" key="1">
    <citation type="submission" date="2016-11" db="EMBL/GenBank/DDBJ databases">
        <authorList>
            <person name="Jaros S."/>
            <person name="Januszkiewicz K."/>
            <person name="Wedrychowicz H."/>
        </authorList>
    </citation>
    <scope>NUCLEOTIDE SEQUENCE [LARGE SCALE GENOMIC DNA]</scope>
    <source>
        <strain evidence="1 2">DSM 18119</strain>
    </source>
</reference>
<dbReference type="AlphaFoldDB" id="A0A1M4WYE1"/>
<name>A0A1M4WYE1_9BACT</name>
<organism evidence="1 2">
    <name type="scientific">Flavisolibacter ginsengisoli DSM 18119</name>
    <dbReference type="NCBI Taxonomy" id="1121884"/>
    <lineage>
        <taxon>Bacteria</taxon>
        <taxon>Pseudomonadati</taxon>
        <taxon>Bacteroidota</taxon>
        <taxon>Chitinophagia</taxon>
        <taxon>Chitinophagales</taxon>
        <taxon>Chitinophagaceae</taxon>
        <taxon>Flavisolibacter</taxon>
    </lineage>
</organism>
<dbReference type="Gene3D" id="2.60.120.10">
    <property type="entry name" value="Jelly Rolls"/>
    <property type="match status" value="1"/>
</dbReference>
<dbReference type="Proteomes" id="UP000184048">
    <property type="component" value="Unassembled WGS sequence"/>
</dbReference>
<keyword evidence="2" id="KW-1185">Reference proteome</keyword>
<dbReference type="EMBL" id="FQUU01000004">
    <property type="protein sequence ID" value="SHE86215.1"/>
    <property type="molecule type" value="Genomic_DNA"/>
</dbReference>
<gene>
    <name evidence="1" type="ORF">SAMN02745131_01268</name>
</gene>
<evidence type="ECO:0000313" key="1">
    <source>
        <dbReference type="EMBL" id="SHE86215.1"/>
    </source>
</evidence>
<accession>A0A1M4WYE1</accession>
<dbReference type="STRING" id="1121884.SAMN02745131_01268"/>
<evidence type="ECO:0008006" key="3">
    <source>
        <dbReference type="Google" id="ProtNLM"/>
    </source>
</evidence>
<protein>
    <recommendedName>
        <fullName evidence="3">Cupin domain-containing protein</fullName>
    </recommendedName>
</protein>
<dbReference type="RefSeq" id="WP_072834493.1">
    <property type="nucleotide sequence ID" value="NZ_FQUU01000004.1"/>
</dbReference>
<dbReference type="OrthoDB" id="1119958at2"/>